<protein>
    <submittedName>
        <fullName evidence="2">Uncharacterized protein</fullName>
    </submittedName>
</protein>
<sequence length="84" mass="8866" precursor="true">MCEPTTAALAIAAMSAAQAGLTYVQGTQAAKAQSDAIEDSAKLQLETNAEQQQQISKQAIDEMSARAREATIERGRLKAIQGES</sequence>
<dbReference type="RefSeq" id="WP_015830153.1">
    <property type="nucleotide sequence ID" value="NC_012969.1"/>
</dbReference>
<dbReference type="InterPro" id="IPR038996">
    <property type="entry name" value="Gp14"/>
</dbReference>
<dbReference type="Proteomes" id="UP000002743">
    <property type="component" value="Chromosome"/>
</dbReference>
<accession>C6XDT8</accession>
<gene>
    <name evidence="2" type="ordered locus">Msip34_1468</name>
</gene>
<dbReference type="Pfam" id="PF24072">
    <property type="entry name" value="T7_gp14"/>
    <property type="match status" value="1"/>
</dbReference>
<dbReference type="STRING" id="582744.Msip34_1468"/>
<dbReference type="AlphaFoldDB" id="C6XDT8"/>
<dbReference type="EMBL" id="CP001674">
    <property type="protein sequence ID" value="ACT50713.1"/>
    <property type="molecule type" value="Genomic_DNA"/>
</dbReference>
<name>C6XDT8_METGS</name>
<evidence type="ECO:0000256" key="1">
    <source>
        <dbReference type="SAM" id="SignalP"/>
    </source>
</evidence>
<proteinExistence type="predicted"/>
<organism evidence="2 3">
    <name type="scientific">Methylovorus glucosotrophus (strain SIP3-4)</name>
    <dbReference type="NCBI Taxonomy" id="582744"/>
    <lineage>
        <taxon>Bacteria</taxon>
        <taxon>Pseudomonadati</taxon>
        <taxon>Pseudomonadota</taxon>
        <taxon>Betaproteobacteria</taxon>
        <taxon>Nitrosomonadales</taxon>
        <taxon>Methylophilaceae</taxon>
        <taxon>Methylovorus</taxon>
    </lineage>
</organism>
<evidence type="ECO:0000313" key="2">
    <source>
        <dbReference type="EMBL" id="ACT50713.1"/>
    </source>
</evidence>
<feature type="signal peptide" evidence="1">
    <location>
        <begin position="1"/>
        <end position="19"/>
    </location>
</feature>
<keyword evidence="1" id="KW-0732">Signal</keyword>
<dbReference type="HOGENOM" id="CLU_2523719_0_0_4"/>
<keyword evidence="3" id="KW-1185">Reference proteome</keyword>
<dbReference type="KEGG" id="mei:Msip34_1468"/>
<evidence type="ECO:0000313" key="3">
    <source>
        <dbReference type="Proteomes" id="UP000002743"/>
    </source>
</evidence>
<reference evidence="2 3" key="2">
    <citation type="journal article" date="2011" name="J. Bacteriol.">
        <title>Genomes of three methylotrophs from a single niche uncover genetic and metabolic divergence of Methylophilaceae.</title>
        <authorList>
            <person name="Lapidus A."/>
            <person name="Clum A."/>
            <person name="Labutti K."/>
            <person name="Kaluzhnaya M.G."/>
            <person name="Lim S."/>
            <person name="Beck D.A."/>
            <person name="Glavina Del Rio T."/>
            <person name="Nolan M."/>
            <person name="Mavromatis K."/>
            <person name="Huntemann M."/>
            <person name="Lucas S."/>
            <person name="Lidstrom M.E."/>
            <person name="Ivanova N."/>
            <person name="Chistoserdova L."/>
        </authorList>
    </citation>
    <scope>NUCLEOTIDE SEQUENCE [LARGE SCALE GENOMIC DNA]</scope>
    <source>
        <strain evidence="2 3">SIP3-4</strain>
    </source>
</reference>
<feature type="chain" id="PRO_5002971124" evidence="1">
    <location>
        <begin position="20"/>
        <end position="84"/>
    </location>
</feature>
<reference evidence="3" key="1">
    <citation type="submission" date="2009-07" db="EMBL/GenBank/DDBJ databases">
        <title>Complete sequence of chromosome of Methylovorus sp. SIP3-4.</title>
        <authorList>
            <person name="Lucas S."/>
            <person name="Copeland A."/>
            <person name="Lapidus A."/>
            <person name="Glavina del Rio T."/>
            <person name="Tice H."/>
            <person name="Bruce D."/>
            <person name="Goodwin L."/>
            <person name="Pitluck S."/>
            <person name="Clum A."/>
            <person name="Larimer F."/>
            <person name="Land M."/>
            <person name="Hauser L."/>
            <person name="Kyrpides N."/>
            <person name="Mikhailova N."/>
            <person name="Kayluzhnaya M."/>
            <person name="Chistoserdova L."/>
        </authorList>
    </citation>
    <scope>NUCLEOTIDE SEQUENCE [LARGE SCALE GENOMIC DNA]</scope>
    <source>
        <strain evidence="3">SIP3-4</strain>
    </source>
</reference>